<dbReference type="PANTHER" id="PTHR39203:SF1">
    <property type="entry name" value="CYTOPLASMIC PROTEIN"/>
    <property type="match status" value="1"/>
</dbReference>
<keyword evidence="3" id="KW-1185">Reference proteome</keyword>
<dbReference type="InterPro" id="IPR007374">
    <property type="entry name" value="ASCH_domain"/>
</dbReference>
<dbReference type="PANTHER" id="PTHR39203">
    <property type="entry name" value="CYTOPLASMIC PROTEIN-RELATED"/>
    <property type="match status" value="1"/>
</dbReference>
<name>A0A1H1STV5_9FLAO</name>
<evidence type="ECO:0000313" key="3">
    <source>
        <dbReference type="Proteomes" id="UP000198963"/>
    </source>
</evidence>
<evidence type="ECO:0000313" key="2">
    <source>
        <dbReference type="EMBL" id="SDS51412.1"/>
    </source>
</evidence>
<dbReference type="STRING" id="1249933.SAMN04489797_1764"/>
<dbReference type="SUPFAM" id="SSF88697">
    <property type="entry name" value="PUA domain-like"/>
    <property type="match status" value="1"/>
</dbReference>
<sequence>MRNLICVLLILITACKSETTTRIQQEKSIDKSVYEIWQAYLKSHPELPQDELPESWYFHDNRDDANRLAALVLSGKKKASSGLYTWYKDANADLPKIGTKHIVTNFNGAAKAIIEITKVDTIPFNKIPKSYAALDMGISTNPLQKWKKAHWDFFTSSMVESGETPTEDMLIVCEEFKTIWPEK</sequence>
<dbReference type="InterPro" id="IPR009326">
    <property type="entry name" value="DUF984"/>
</dbReference>
<dbReference type="AlphaFoldDB" id="A0A1H1STV5"/>
<dbReference type="Proteomes" id="UP000198963">
    <property type="component" value="Chromosome I"/>
</dbReference>
<dbReference type="SMART" id="SM01022">
    <property type="entry name" value="ASCH"/>
    <property type="match status" value="1"/>
</dbReference>
<dbReference type="PIRSF" id="PIRSF021320">
    <property type="entry name" value="DUF984"/>
    <property type="match status" value="1"/>
</dbReference>
<dbReference type="Gene3D" id="3.10.400.10">
    <property type="entry name" value="Sulfate adenylyltransferase"/>
    <property type="match status" value="1"/>
</dbReference>
<protein>
    <submittedName>
        <fullName evidence="2">Uncharacterized protein YhfF</fullName>
    </submittedName>
</protein>
<dbReference type="RefSeq" id="WP_092446244.1">
    <property type="nucleotide sequence ID" value="NZ_JBLXFM010000001.1"/>
</dbReference>
<dbReference type="InterPro" id="IPR015947">
    <property type="entry name" value="PUA-like_sf"/>
</dbReference>
<gene>
    <name evidence="2" type="ORF">SAMN04489797_1764</name>
</gene>
<reference evidence="2 3" key="1">
    <citation type="submission" date="2016-10" db="EMBL/GenBank/DDBJ databases">
        <authorList>
            <person name="Varghese N."/>
            <person name="Submissions S."/>
        </authorList>
    </citation>
    <scope>NUCLEOTIDE SEQUENCE [LARGE SCALE GENOMIC DNA]</scope>
    <source>
        <strain evidence="2 3">RHA_55</strain>
    </source>
</reference>
<dbReference type="EMBL" id="LT629774">
    <property type="protein sequence ID" value="SDS51412.1"/>
    <property type="molecule type" value="Genomic_DNA"/>
</dbReference>
<dbReference type="CDD" id="cd06553">
    <property type="entry name" value="ASCH_Ef3133_like"/>
    <property type="match status" value="1"/>
</dbReference>
<evidence type="ECO:0000259" key="1">
    <source>
        <dbReference type="SMART" id="SM01022"/>
    </source>
</evidence>
<proteinExistence type="predicted"/>
<dbReference type="Pfam" id="PF04266">
    <property type="entry name" value="ASCH"/>
    <property type="match status" value="1"/>
</dbReference>
<accession>A0A1H1STV5</accession>
<organism evidence="2 3">
    <name type="scientific">Winogradskyella sediminis</name>
    <dbReference type="NCBI Taxonomy" id="1382466"/>
    <lineage>
        <taxon>Bacteria</taxon>
        <taxon>Pseudomonadati</taxon>
        <taxon>Bacteroidota</taxon>
        <taxon>Flavobacteriia</taxon>
        <taxon>Flavobacteriales</taxon>
        <taxon>Flavobacteriaceae</taxon>
        <taxon>Winogradskyella</taxon>
    </lineage>
</organism>
<feature type="domain" description="ASCH" evidence="1">
    <location>
        <begin position="56"/>
        <end position="180"/>
    </location>
</feature>
<dbReference type="PROSITE" id="PS51257">
    <property type="entry name" value="PROKAR_LIPOPROTEIN"/>
    <property type="match status" value="1"/>
</dbReference>